<dbReference type="EMBL" id="JABSTU010000003">
    <property type="protein sequence ID" value="KAH8035658.1"/>
    <property type="molecule type" value="Genomic_DNA"/>
</dbReference>
<dbReference type="Gene3D" id="2.40.30.300">
    <property type="match status" value="1"/>
</dbReference>
<dbReference type="Proteomes" id="UP000821866">
    <property type="component" value="Chromosome 11"/>
</dbReference>
<keyword evidence="5" id="KW-0067">ATP-binding</keyword>
<dbReference type="GO" id="GO:0005634">
    <property type="term" value="C:nucleus"/>
    <property type="evidence" value="ECO:0007669"/>
    <property type="project" value="UniProtKB-SubCell"/>
</dbReference>
<keyword evidence="2" id="KW-0547">Nucleotide-binding</keyword>
<dbReference type="PANTHER" id="PTHR12131:SF7">
    <property type="entry name" value="EXOSOME RNA HELICASE MTR4"/>
    <property type="match status" value="1"/>
</dbReference>
<evidence type="ECO:0000256" key="5">
    <source>
        <dbReference type="ARBA" id="ARBA00022840"/>
    </source>
</evidence>
<dbReference type="FunFam" id="3.40.50.300:FF:000083">
    <property type="entry name" value="ATP-dependent RNA helicase DOB1"/>
    <property type="match status" value="1"/>
</dbReference>
<evidence type="ECO:0000259" key="8">
    <source>
        <dbReference type="PROSITE" id="PS51192"/>
    </source>
</evidence>
<reference evidence="10" key="2">
    <citation type="submission" date="2021-09" db="EMBL/GenBank/DDBJ databases">
        <authorList>
            <person name="Jia N."/>
            <person name="Wang J."/>
            <person name="Shi W."/>
            <person name="Du L."/>
            <person name="Sun Y."/>
            <person name="Zhan W."/>
            <person name="Jiang J."/>
            <person name="Wang Q."/>
            <person name="Zhang B."/>
            <person name="Ji P."/>
            <person name="Sakyi L.B."/>
            <person name="Cui X."/>
            <person name="Yuan T."/>
            <person name="Jiang B."/>
            <person name="Yang W."/>
            <person name="Lam T.T.-Y."/>
            <person name="Chang Q."/>
            <person name="Ding S."/>
            <person name="Wang X."/>
            <person name="Zhu J."/>
            <person name="Ruan X."/>
            <person name="Zhao L."/>
            <person name="Wei J."/>
            <person name="Que T."/>
            <person name="Du C."/>
            <person name="Cheng J."/>
            <person name="Dai P."/>
            <person name="Han X."/>
            <person name="Huang E."/>
            <person name="Gao Y."/>
            <person name="Liu J."/>
            <person name="Shao H."/>
            <person name="Ye R."/>
            <person name="Li L."/>
            <person name="Wei W."/>
            <person name="Wang X."/>
            <person name="Wang C."/>
            <person name="Huo Q."/>
            <person name="Li W."/>
            <person name="Guo W."/>
            <person name="Chen H."/>
            <person name="Chen S."/>
            <person name="Zhou L."/>
            <person name="Zhou L."/>
            <person name="Ni X."/>
            <person name="Tian J."/>
            <person name="Zhou Y."/>
            <person name="Sheng Y."/>
            <person name="Liu T."/>
            <person name="Pan Y."/>
            <person name="Xia L."/>
            <person name="Li J."/>
            <person name="Zhao F."/>
            <person name="Cao W."/>
        </authorList>
    </citation>
    <scope>NUCLEOTIDE SEQUENCE</scope>
    <source>
        <strain evidence="10">Rmic-2018</strain>
        <tissue evidence="10">Larvae</tissue>
    </source>
</reference>
<dbReference type="GO" id="GO:0006401">
    <property type="term" value="P:RNA catabolic process"/>
    <property type="evidence" value="ECO:0007669"/>
    <property type="project" value="InterPro"/>
</dbReference>
<keyword evidence="6" id="KW-0539">Nucleus</keyword>
<dbReference type="InterPro" id="IPR012961">
    <property type="entry name" value="Ski2/MTR4_C"/>
</dbReference>
<comment type="caution">
    <text evidence="10">The sequence shown here is derived from an EMBL/GenBank/DDBJ whole genome shotgun (WGS) entry which is preliminary data.</text>
</comment>
<dbReference type="PROSITE" id="PS51192">
    <property type="entry name" value="HELICASE_ATP_BIND_1"/>
    <property type="match status" value="1"/>
</dbReference>
<evidence type="ECO:0000313" key="11">
    <source>
        <dbReference type="Proteomes" id="UP000821866"/>
    </source>
</evidence>
<dbReference type="InterPro" id="IPR050699">
    <property type="entry name" value="RNA-DNA_Helicase"/>
</dbReference>
<name>A0A9J6EMP2_RHIMP</name>
<dbReference type="InterPro" id="IPR016438">
    <property type="entry name" value="SKI2-like"/>
</dbReference>
<evidence type="ECO:0000313" key="10">
    <source>
        <dbReference type="EMBL" id="KAH8035658.1"/>
    </source>
</evidence>
<dbReference type="GO" id="GO:0003723">
    <property type="term" value="F:RNA binding"/>
    <property type="evidence" value="ECO:0007669"/>
    <property type="project" value="InterPro"/>
</dbReference>
<dbReference type="Pfam" id="PF13234">
    <property type="entry name" value="MTR4_beta-barrel"/>
    <property type="match status" value="1"/>
</dbReference>
<dbReference type="SUPFAM" id="SSF52540">
    <property type="entry name" value="P-loop containing nucleoside triphosphate hydrolases"/>
    <property type="match status" value="1"/>
</dbReference>
<dbReference type="InterPro" id="IPR025696">
    <property type="entry name" value="Beta-barrel_MTR4"/>
</dbReference>
<dbReference type="FunFam" id="3.40.50.300:FF:000141">
    <property type="entry name" value="ATP-dependent RNA helicase DOB1"/>
    <property type="match status" value="1"/>
</dbReference>
<feature type="coiled-coil region" evidence="7">
    <location>
        <begin position="740"/>
        <end position="809"/>
    </location>
</feature>
<evidence type="ECO:0000256" key="4">
    <source>
        <dbReference type="ARBA" id="ARBA00022806"/>
    </source>
</evidence>
<dbReference type="PANTHER" id="PTHR12131">
    <property type="entry name" value="ATP-DEPENDENT RNA AND DNA HELICASE"/>
    <property type="match status" value="1"/>
</dbReference>
<evidence type="ECO:0000259" key="9">
    <source>
        <dbReference type="PROSITE" id="PS51194"/>
    </source>
</evidence>
<dbReference type="InterPro" id="IPR027417">
    <property type="entry name" value="P-loop_NTPase"/>
</dbReference>
<dbReference type="InterPro" id="IPR001650">
    <property type="entry name" value="Helicase_C-like"/>
</dbReference>
<dbReference type="CDD" id="cd18795">
    <property type="entry name" value="SF2_C_Ski2"/>
    <property type="match status" value="1"/>
</dbReference>
<dbReference type="VEuPathDB" id="VectorBase:LOC119181386"/>
<dbReference type="PROSITE" id="PS51194">
    <property type="entry name" value="HELICASE_CTER"/>
    <property type="match status" value="1"/>
</dbReference>
<reference evidence="10" key="1">
    <citation type="journal article" date="2020" name="Cell">
        <title>Large-Scale Comparative Analyses of Tick Genomes Elucidate Their Genetic Diversity and Vector Capacities.</title>
        <authorList>
            <consortium name="Tick Genome and Microbiome Consortium (TIGMIC)"/>
            <person name="Jia N."/>
            <person name="Wang J."/>
            <person name="Shi W."/>
            <person name="Du L."/>
            <person name="Sun Y."/>
            <person name="Zhan W."/>
            <person name="Jiang J.F."/>
            <person name="Wang Q."/>
            <person name="Zhang B."/>
            <person name="Ji P."/>
            <person name="Bell-Sakyi L."/>
            <person name="Cui X.M."/>
            <person name="Yuan T.T."/>
            <person name="Jiang B.G."/>
            <person name="Yang W.F."/>
            <person name="Lam T.T."/>
            <person name="Chang Q.C."/>
            <person name="Ding S.J."/>
            <person name="Wang X.J."/>
            <person name="Zhu J.G."/>
            <person name="Ruan X.D."/>
            <person name="Zhao L."/>
            <person name="Wei J.T."/>
            <person name="Ye R.Z."/>
            <person name="Que T.C."/>
            <person name="Du C.H."/>
            <person name="Zhou Y.H."/>
            <person name="Cheng J.X."/>
            <person name="Dai P.F."/>
            <person name="Guo W.B."/>
            <person name="Han X.H."/>
            <person name="Huang E.J."/>
            <person name="Li L.F."/>
            <person name="Wei W."/>
            <person name="Gao Y.C."/>
            <person name="Liu J.Z."/>
            <person name="Shao H.Z."/>
            <person name="Wang X."/>
            <person name="Wang C.C."/>
            <person name="Yang T.C."/>
            <person name="Huo Q.B."/>
            <person name="Li W."/>
            <person name="Chen H.Y."/>
            <person name="Chen S.E."/>
            <person name="Zhou L.G."/>
            <person name="Ni X.B."/>
            <person name="Tian J.H."/>
            <person name="Sheng Y."/>
            <person name="Liu T."/>
            <person name="Pan Y.S."/>
            <person name="Xia L.Y."/>
            <person name="Li J."/>
            <person name="Zhao F."/>
            <person name="Cao W.C."/>
        </authorList>
    </citation>
    <scope>NUCLEOTIDE SEQUENCE</scope>
    <source>
        <strain evidence="10">Rmic-2018</strain>
    </source>
</reference>
<dbReference type="InterPro" id="IPR011545">
    <property type="entry name" value="DEAD/DEAH_box_helicase_dom"/>
</dbReference>
<evidence type="ECO:0000256" key="6">
    <source>
        <dbReference type="ARBA" id="ARBA00023242"/>
    </source>
</evidence>
<dbReference type="GO" id="GO:0005524">
    <property type="term" value="F:ATP binding"/>
    <property type="evidence" value="ECO:0007669"/>
    <property type="project" value="UniProtKB-KW"/>
</dbReference>
<evidence type="ECO:0000256" key="1">
    <source>
        <dbReference type="ARBA" id="ARBA00004123"/>
    </source>
</evidence>
<dbReference type="Pfam" id="PF00270">
    <property type="entry name" value="DEAD"/>
    <property type="match status" value="1"/>
</dbReference>
<keyword evidence="3" id="KW-0378">Hydrolase</keyword>
<sequence length="1006" mass="114378">MDDLFSVFDDAPKSKFLAAATVKKENLKNEERKRDDTGAGDFVRAIIDGKRLLDNDFEEEPNKKRKISDILDDFDPADYLPRVHVHSVESVEGCVHEVAVPDGVEYVPMKRDREGPRARDYPFVLDPFQEEAILCLEHNQSVLVSAHTSAGKTVVAEYAISLALQEKQRVIYTTPIKALSNQKFRQFTEDFKDVGLMTGDVTINPSASCLIMTTEILRSMLYRGSEIMREVGWVIFDEIHYMRDKERGVVWEETIILLPDNVRYVFLLHFLYVQPCHVVYTEYRPVPLQHYIFPAGGGGLYLVVDESGNFKEDKFNEAMTVLQNAGEAAKGDSALKGRKGGFKGESNCYKIVRMIMERDYAPVIVFSFSKKECEAYATQIAQMDLTTFSEKKLVMEVFQNAMDSLSEEDQKLPQVGQVFPLLKRGIAVHHSGLLPILKETIEILFAEGLVKALFATETFAMGLNMPARTVLFTNARKFDGKEFRWVTSGEYIQMSGRAGRRGLDDRGIVILMVDEKMSPASGKDIVKGLPDPINSAFHLTYNMVLNLMRVEEVNPEYILERSFFQFQNNVSIPVYYEMAAYYKVRQQLASLSRELQAFLTHPDYCTPYLQPGRMVHINNGTHDFGWGLVINYTKKKVVTSRGQPGLKDPVVIVDVLLNVSKESAQTKLTSALTPPKPGEKGEAQVVPLTLDNISKMSTIRLFYNQDLKSSDNRTAALKTVKEVEDRFPKGVPLVDPFEDLKIKDANMKEVVKKIEAFENRMYAHPMHSHPDLPNIYAEYEKKMKVAQEIREVKNEIKKAKALLQMEELNTISECVNDRLGALTRLLKPLHSSDRVDFQHKIANFGSADELLVTEMIFNNMFNELNAHQATALLSCLVFQEKSNEMPNLTEELSGPLRQMQDIARRIARVTKDAKLCVDEDTYVNSFKPHLMDVMYAWSKGASFAHVCRMTDVYEGSIIRCMRRLEELLRQIVQAAKCIGNTELENKFSEAIKHMKRDIVFAASLYL</sequence>
<organism evidence="10 11">
    <name type="scientific">Rhipicephalus microplus</name>
    <name type="common">Cattle tick</name>
    <name type="synonym">Boophilus microplus</name>
    <dbReference type="NCBI Taxonomy" id="6941"/>
    <lineage>
        <taxon>Eukaryota</taxon>
        <taxon>Metazoa</taxon>
        <taxon>Ecdysozoa</taxon>
        <taxon>Arthropoda</taxon>
        <taxon>Chelicerata</taxon>
        <taxon>Arachnida</taxon>
        <taxon>Acari</taxon>
        <taxon>Parasitiformes</taxon>
        <taxon>Ixodida</taxon>
        <taxon>Ixodoidea</taxon>
        <taxon>Ixodidae</taxon>
        <taxon>Rhipicephalinae</taxon>
        <taxon>Rhipicephalus</taxon>
        <taxon>Boophilus</taxon>
    </lineage>
</organism>
<keyword evidence="4" id="KW-0347">Helicase</keyword>
<dbReference type="Gene3D" id="1.10.3380.30">
    <property type="match status" value="1"/>
</dbReference>
<dbReference type="Gene3D" id="3.40.50.300">
    <property type="entry name" value="P-loop containing nucleotide triphosphate hydrolases"/>
    <property type="match status" value="2"/>
</dbReference>
<accession>A0A9J6EMP2</accession>
<dbReference type="SMART" id="SM00490">
    <property type="entry name" value="HELICc"/>
    <property type="match status" value="1"/>
</dbReference>
<protein>
    <submittedName>
        <fullName evidence="10">Uncharacterized protein</fullName>
    </submittedName>
</protein>
<dbReference type="GO" id="GO:0003724">
    <property type="term" value="F:RNA helicase activity"/>
    <property type="evidence" value="ECO:0007669"/>
    <property type="project" value="InterPro"/>
</dbReference>
<dbReference type="SMART" id="SM01142">
    <property type="entry name" value="DSHCT"/>
    <property type="match status" value="1"/>
</dbReference>
<dbReference type="FunFam" id="2.40.30.300:FF:000001">
    <property type="entry name" value="Mtr4 exosome RNA helicase"/>
    <property type="match status" value="1"/>
</dbReference>
<feature type="domain" description="Helicase C-terminal" evidence="9">
    <location>
        <begin position="379"/>
        <end position="551"/>
    </location>
</feature>
<keyword evidence="7" id="KW-0175">Coiled coil</keyword>
<proteinExistence type="predicted"/>
<dbReference type="GO" id="GO:0016787">
    <property type="term" value="F:hydrolase activity"/>
    <property type="evidence" value="ECO:0007669"/>
    <property type="project" value="UniProtKB-KW"/>
</dbReference>
<comment type="subcellular location">
    <subcellularLocation>
        <location evidence="1">Nucleus</location>
    </subcellularLocation>
</comment>
<dbReference type="Pfam" id="PF00271">
    <property type="entry name" value="Helicase_C"/>
    <property type="match status" value="1"/>
</dbReference>
<dbReference type="Pfam" id="PF08148">
    <property type="entry name" value="DSHCT"/>
    <property type="match status" value="1"/>
</dbReference>
<evidence type="ECO:0000256" key="2">
    <source>
        <dbReference type="ARBA" id="ARBA00022741"/>
    </source>
</evidence>
<gene>
    <name evidence="10" type="ORF">HPB51_007902</name>
</gene>
<keyword evidence="11" id="KW-1185">Reference proteome</keyword>
<evidence type="ECO:0000256" key="3">
    <source>
        <dbReference type="ARBA" id="ARBA00022801"/>
    </source>
</evidence>
<feature type="domain" description="Helicase ATP-binding" evidence="8">
    <location>
        <begin position="133"/>
        <end position="267"/>
    </location>
</feature>
<dbReference type="AlphaFoldDB" id="A0A9J6EMP2"/>
<dbReference type="InterPro" id="IPR014001">
    <property type="entry name" value="Helicase_ATP-bd"/>
</dbReference>
<dbReference type="CDD" id="cd13154">
    <property type="entry name" value="KOW_Mtr4"/>
    <property type="match status" value="1"/>
</dbReference>
<dbReference type="PIRSF" id="PIRSF005198">
    <property type="entry name" value="Antiviral_helicase_SKI2"/>
    <property type="match status" value="1"/>
</dbReference>
<evidence type="ECO:0000256" key="7">
    <source>
        <dbReference type="SAM" id="Coils"/>
    </source>
</evidence>
<dbReference type="GO" id="GO:0000460">
    <property type="term" value="P:maturation of 5.8S rRNA"/>
    <property type="evidence" value="ECO:0007669"/>
    <property type="project" value="TreeGrafter"/>
</dbReference>
<dbReference type="SMART" id="SM00487">
    <property type="entry name" value="DEXDc"/>
    <property type="match status" value="1"/>
</dbReference>